<comment type="caution">
    <text evidence="1">The sequence shown here is derived from an EMBL/GenBank/DDBJ whole genome shotgun (WGS) entry which is preliminary data.</text>
</comment>
<proteinExistence type="predicted"/>
<accession>A0A4R2J8U9</accession>
<protein>
    <submittedName>
        <fullName evidence="1">Uncharacterized protein</fullName>
    </submittedName>
</protein>
<dbReference type="AlphaFoldDB" id="A0A4R2J8U9"/>
<dbReference type="OrthoDB" id="103335at2"/>
<evidence type="ECO:0000313" key="1">
    <source>
        <dbReference type="EMBL" id="TCO52978.1"/>
    </source>
</evidence>
<dbReference type="EMBL" id="SLWS01000011">
    <property type="protein sequence ID" value="TCO52978.1"/>
    <property type="molecule type" value="Genomic_DNA"/>
</dbReference>
<sequence length="216" mass="23320">MTSLEFDQGPVVTAQEVMVTGTTPTRIRIYTAPGNVPVIEITGGDGRVYRIQAPAETMSIGKTDADGPLLEFTADLHNDEEGIWLTDPVSSMGVAFRQANGFWYTHANFVFESAHALPLQNGWTNWGDPYAPLTARLLPHGFVHLEGTVKPGTRADFTTIATLPEGYRPVSATRRVSMTDNGIAMFADVQPDGQVRVVNVGPAVSVSFCADIPVTE</sequence>
<gene>
    <name evidence="1" type="ORF">EV192_111172</name>
</gene>
<dbReference type="RefSeq" id="WP_132123955.1">
    <property type="nucleotide sequence ID" value="NZ_SLWS01000011.1"/>
</dbReference>
<reference evidence="1 2" key="1">
    <citation type="submission" date="2019-03" db="EMBL/GenBank/DDBJ databases">
        <title>Genomic Encyclopedia of Type Strains, Phase IV (KMG-IV): sequencing the most valuable type-strain genomes for metagenomic binning, comparative biology and taxonomic classification.</title>
        <authorList>
            <person name="Goeker M."/>
        </authorList>
    </citation>
    <scope>NUCLEOTIDE SEQUENCE [LARGE SCALE GENOMIC DNA]</scope>
    <source>
        <strain evidence="1 2">DSM 45934</strain>
    </source>
</reference>
<keyword evidence="2" id="KW-1185">Reference proteome</keyword>
<name>A0A4R2J8U9_9PSEU</name>
<dbReference type="Proteomes" id="UP000295680">
    <property type="component" value="Unassembled WGS sequence"/>
</dbReference>
<evidence type="ECO:0000313" key="2">
    <source>
        <dbReference type="Proteomes" id="UP000295680"/>
    </source>
</evidence>
<organism evidence="1 2">
    <name type="scientific">Actinocrispum wychmicini</name>
    <dbReference type="NCBI Taxonomy" id="1213861"/>
    <lineage>
        <taxon>Bacteria</taxon>
        <taxon>Bacillati</taxon>
        <taxon>Actinomycetota</taxon>
        <taxon>Actinomycetes</taxon>
        <taxon>Pseudonocardiales</taxon>
        <taxon>Pseudonocardiaceae</taxon>
        <taxon>Actinocrispum</taxon>
    </lineage>
</organism>